<reference evidence="2" key="1">
    <citation type="submission" date="2021-03" db="EMBL/GenBank/DDBJ databases">
        <title>Genome sequencing and assembly of Tianweitania sediminis.</title>
        <authorList>
            <person name="Chhetri G."/>
        </authorList>
    </citation>
    <scope>NUCLEOTIDE SEQUENCE</scope>
    <source>
        <strain evidence="2">Z8</strain>
    </source>
</reference>
<organism evidence="2 3">
    <name type="scientific">Tianweitania sediminis</name>
    <dbReference type="NCBI Taxonomy" id="1502156"/>
    <lineage>
        <taxon>Bacteria</taxon>
        <taxon>Pseudomonadati</taxon>
        <taxon>Pseudomonadota</taxon>
        <taxon>Alphaproteobacteria</taxon>
        <taxon>Hyphomicrobiales</taxon>
        <taxon>Phyllobacteriaceae</taxon>
        <taxon>Tianweitania</taxon>
    </lineage>
</organism>
<dbReference type="SUPFAM" id="SSF47413">
    <property type="entry name" value="lambda repressor-like DNA-binding domains"/>
    <property type="match status" value="1"/>
</dbReference>
<feature type="domain" description="HTH cro/C1-type" evidence="1">
    <location>
        <begin position="17"/>
        <end position="72"/>
    </location>
</feature>
<evidence type="ECO:0000313" key="3">
    <source>
        <dbReference type="Proteomes" id="UP000666240"/>
    </source>
</evidence>
<dbReference type="InterPro" id="IPR001387">
    <property type="entry name" value="Cro/C1-type_HTH"/>
</dbReference>
<proteinExistence type="predicted"/>
<dbReference type="Proteomes" id="UP000666240">
    <property type="component" value="Unassembled WGS sequence"/>
</dbReference>
<dbReference type="PROSITE" id="PS50943">
    <property type="entry name" value="HTH_CROC1"/>
    <property type="match status" value="1"/>
</dbReference>
<dbReference type="CDD" id="cd00093">
    <property type="entry name" value="HTH_XRE"/>
    <property type="match status" value="1"/>
</dbReference>
<protein>
    <submittedName>
        <fullName evidence="2">Helix-turn-helix transcriptional regulator</fullName>
    </submittedName>
</protein>
<evidence type="ECO:0000259" key="1">
    <source>
        <dbReference type="PROSITE" id="PS50943"/>
    </source>
</evidence>
<comment type="caution">
    <text evidence="2">The sequence shown here is derived from an EMBL/GenBank/DDBJ whole genome shotgun (WGS) entry which is preliminary data.</text>
</comment>
<sequence length="129" mass="14675">MDKEVAAQGRREAGLYLKELREAIGLSQREIASLAGFEYYTFVSQIETGAAKLPPAQMKRYAEIVKASPREFAITLLRHYEPHHYEMIFTDDLAKRITDRDRDQLASREEEMDALAARIAKLESALSQG</sequence>
<dbReference type="EMBL" id="JAGIYY010000013">
    <property type="protein sequence ID" value="MBP0441354.1"/>
    <property type="molecule type" value="Genomic_DNA"/>
</dbReference>
<dbReference type="Pfam" id="PF13560">
    <property type="entry name" value="HTH_31"/>
    <property type="match status" value="1"/>
</dbReference>
<accession>A0A8J7RSR4</accession>
<dbReference type="InterPro" id="IPR010982">
    <property type="entry name" value="Lambda_DNA-bd_dom_sf"/>
</dbReference>
<dbReference type="AlphaFoldDB" id="A0A8J7RSR4"/>
<keyword evidence="3" id="KW-1185">Reference proteome</keyword>
<dbReference type="Gene3D" id="1.10.260.40">
    <property type="entry name" value="lambda repressor-like DNA-binding domains"/>
    <property type="match status" value="1"/>
</dbReference>
<dbReference type="GO" id="GO:0003677">
    <property type="term" value="F:DNA binding"/>
    <property type="evidence" value="ECO:0007669"/>
    <property type="project" value="InterPro"/>
</dbReference>
<name>A0A8J7RSR4_9HYPH</name>
<dbReference type="SMART" id="SM00530">
    <property type="entry name" value="HTH_XRE"/>
    <property type="match status" value="1"/>
</dbReference>
<evidence type="ECO:0000313" key="2">
    <source>
        <dbReference type="EMBL" id="MBP0441354.1"/>
    </source>
</evidence>
<gene>
    <name evidence="2" type="ORF">J5Y06_22145</name>
</gene>